<comment type="catalytic activity">
    <reaction evidence="16 17 19">
        <text>(6S)-NADPHX + ADP = AMP + phosphate + NADPH + H(+)</text>
        <dbReference type="Rhea" id="RHEA:32235"/>
        <dbReference type="ChEBI" id="CHEBI:15378"/>
        <dbReference type="ChEBI" id="CHEBI:43474"/>
        <dbReference type="ChEBI" id="CHEBI:57783"/>
        <dbReference type="ChEBI" id="CHEBI:64076"/>
        <dbReference type="ChEBI" id="CHEBI:456215"/>
        <dbReference type="ChEBI" id="CHEBI:456216"/>
        <dbReference type="EC" id="4.2.1.136"/>
    </reaction>
</comment>
<sequence>MYYPVSRLRQIEQAALARGFPLMPVAGAATADFVSARFGGAAAILALVGPGNNGGDALVAATLLRQRGYPVQVAMPFGTDRLPPAAAKAYRAWRAAGGVEMDHLPDLPYQLILDGLFGIGLNRELNEFGRHLVANVNAMARPVLAVDVPSGVLADSGGLAGAAIRARWTLSFIGRARGLATGAALNYVGESHCHQLALPCELLGTGPLTTTETVAEPLHLHRLADTHKGSFGSVAVVGGAAGMAGACLLAGRAALQAGSGKVLVGMLDADGPKVDFGRPELMLQDASLSLLDKASVLLVGPGLGQSPQARQLLQAALRRTRPLVLDADALNLLAEHPDLQSLLDQRTACTVLTPHPSEAARLLGCETAVVQAQRFDAAKTLATRFKAVIVLKGAGSLVCEEGRCAVNRSGSAALANAGQGDVLGGLLAALLAQGLEGWPAANLAVWVHGAASDALRARDGRLLTLADDVAVEAGRILGRRCHPS</sequence>
<evidence type="ECO:0000256" key="6">
    <source>
        <dbReference type="ARBA" id="ARBA00022741"/>
    </source>
</evidence>
<keyword evidence="11 18" id="KW-0413">Isomerase</keyword>
<evidence type="ECO:0000256" key="11">
    <source>
        <dbReference type="ARBA" id="ARBA00023235"/>
    </source>
</evidence>
<dbReference type="GO" id="GO:0046496">
    <property type="term" value="P:nicotinamide nucleotide metabolic process"/>
    <property type="evidence" value="ECO:0007669"/>
    <property type="project" value="UniProtKB-UniRule"/>
</dbReference>
<dbReference type="CDD" id="cd01171">
    <property type="entry name" value="YXKO-related"/>
    <property type="match status" value="1"/>
</dbReference>
<dbReference type="InterPro" id="IPR030677">
    <property type="entry name" value="Nnr"/>
</dbReference>
<comment type="cofactor">
    <cofactor evidence="17">
        <name>Mg(2+)</name>
        <dbReference type="ChEBI" id="CHEBI:18420"/>
    </cofactor>
</comment>
<organism evidence="22 23">
    <name type="scientific">Chitinimonas arctica</name>
    <dbReference type="NCBI Taxonomy" id="2594795"/>
    <lineage>
        <taxon>Bacteria</taxon>
        <taxon>Pseudomonadati</taxon>
        <taxon>Pseudomonadota</taxon>
        <taxon>Betaproteobacteria</taxon>
        <taxon>Neisseriales</taxon>
        <taxon>Chitinibacteraceae</taxon>
        <taxon>Chitinimonas</taxon>
    </lineage>
</organism>
<comment type="function">
    <text evidence="14 19">Bifunctional enzyme that catalyzes the epimerization of the S- and R-forms of NAD(P)HX and the dehydration of the S-form of NAD(P)HX at the expense of ADP, which is converted to AMP. This allows the repair of both epimers of NAD(P)HX, a damaged form of NAD(P)H that is a result of enzymatic or heat-dependent hydration.</text>
</comment>
<keyword evidence="13" id="KW-0511">Multifunctional enzyme</keyword>
<dbReference type="EC" id="4.2.1.136" evidence="19"/>
<feature type="binding site" evidence="18">
    <location>
        <position position="150"/>
    </location>
    <ligand>
        <name>K(+)</name>
        <dbReference type="ChEBI" id="CHEBI:29103"/>
    </ligand>
</feature>
<reference evidence="23" key="1">
    <citation type="submission" date="2019-07" db="EMBL/GenBank/DDBJ databases">
        <title>Chitinimonas sp. nov., isolated from Ny-Alesund, arctica soil.</title>
        <authorList>
            <person name="Xu Q."/>
            <person name="Peng F."/>
        </authorList>
    </citation>
    <scope>NUCLEOTIDE SEQUENCE [LARGE SCALE GENOMIC DNA]</scope>
    <source>
        <strain evidence="23">R3-44</strain>
    </source>
</reference>
<feature type="binding site" evidence="17">
    <location>
        <begin position="392"/>
        <end position="396"/>
    </location>
    <ligand>
        <name>AMP</name>
        <dbReference type="ChEBI" id="CHEBI:456215"/>
    </ligand>
</feature>
<comment type="function">
    <text evidence="17">Catalyzes the dehydration of the S-form of NAD(P)HX at the expense of ADP, which is converted to AMP. Together with NAD(P)HX epimerase, which catalyzes the epimerization of the S- and R-forms, the enzyme allows the repair of both epimers of NAD(P)HX, a damaged form of NAD(P)H that is a result of enzymatic or heat-dependent hydration.</text>
</comment>
<comment type="similarity">
    <text evidence="3 19">In the N-terminal section; belongs to the NnrE/AIBP family.</text>
</comment>
<gene>
    <name evidence="17" type="primary">nnrD</name>
    <name evidence="18" type="synonym">nnrE</name>
    <name evidence="22" type="ORF">FNU76_16050</name>
</gene>
<evidence type="ECO:0000259" key="21">
    <source>
        <dbReference type="PROSITE" id="PS51385"/>
    </source>
</evidence>
<dbReference type="GO" id="GO:0005524">
    <property type="term" value="F:ATP binding"/>
    <property type="evidence" value="ECO:0007669"/>
    <property type="project" value="UniProtKB-UniRule"/>
</dbReference>
<dbReference type="InterPro" id="IPR000631">
    <property type="entry name" value="CARKD"/>
</dbReference>
<protein>
    <recommendedName>
        <fullName evidence="19">Bifunctional NAD(P)H-hydrate repair enzyme</fullName>
    </recommendedName>
    <alternativeName>
        <fullName evidence="19">Nicotinamide nucleotide repair protein</fullName>
    </alternativeName>
    <domain>
        <recommendedName>
            <fullName evidence="19">ADP-dependent (S)-NAD(P)H-hydrate dehydratase</fullName>
            <ecNumber evidence="19">4.2.1.136</ecNumber>
        </recommendedName>
        <alternativeName>
            <fullName evidence="19">ADP-dependent NAD(P)HX dehydratase</fullName>
        </alternativeName>
    </domain>
    <domain>
        <recommendedName>
            <fullName evidence="19">NAD(P)H-hydrate epimerase</fullName>
            <ecNumber evidence="19">5.1.99.6</ecNumber>
        </recommendedName>
    </domain>
</protein>
<evidence type="ECO:0000259" key="20">
    <source>
        <dbReference type="PROSITE" id="PS51383"/>
    </source>
</evidence>
<feature type="binding site" evidence="17">
    <location>
        <position position="302"/>
    </location>
    <ligand>
        <name>(6S)-NADPHX</name>
        <dbReference type="ChEBI" id="CHEBI:64076"/>
    </ligand>
</feature>
<dbReference type="HAMAP" id="MF_01966">
    <property type="entry name" value="NADHX_epimerase"/>
    <property type="match status" value="1"/>
</dbReference>
<dbReference type="InterPro" id="IPR036652">
    <property type="entry name" value="YjeF_N_dom_sf"/>
</dbReference>
<evidence type="ECO:0000313" key="23">
    <source>
        <dbReference type="Proteomes" id="UP000317550"/>
    </source>
</evidence>
<feature type="domain" description="YjeF N-terminal" evidence="21">
    <location>
        <begin position="8"/>
        <end position="204"/>
    </location>
</feature>
<keyword evidence="8 17" id="KW-0521">NADP</keyword>
<evidence type="ECO:0000256" key="18">
    <source>
        <dbReference type="HAMAP-Rule" id="MF_01966"/>
    </source>
</evidence>
<evidence type="ECO:0000256" key="17">
    <source>
        <dbReference type="HAMAP-Rule" id="MF_01965"/>
    </source>
</evidence>
<dbReference type="PANTHER" id="PTHR12592:SF0">
    <property type="entry name" value="ATP-DEPENDENT (S)-NAD(P)H-HYDRATE DEHYDRATASE"/>
    <property type="match status" value="1"/>
</dbReference>
<keyword evidence="10 17" id="KW-0520">NAD</keyword>
<evidence type="ECO:0000256" key="2">
    <source>
        <dbReference type="ARBA" id="ARBA00000909"/>
    </source>
</evidence>
<evidence type="ECO:0000256" key="12">
    <source>
        <dbReference type="ARBA" id="ARBA00023239"/>
    </source>
</evidence>
<evidence type="ECO:0000256" key="5">
    <source>
        <dbReference type="ARBA" id="ARBA00022723"/>
    </source>
</evidence>
<dbReference type="EMBL" id="CP041730">
    <property type="protein sequence ID" value="QDQ27739.1"/>
    <property type="molecule type" value="Genomic_DNA"/>
</dbReference>
<evidence type="ECO:0000256" key="15">
    <source>
        <dbReference type="ARBA" id="ARBA00048238"/>
    </source>
</evidence>
<dbReference type="Pfam" id="PF01256">
    <property type="entry name" value="Carb_kinase"/>
    <property type="match status" value="1"/>
</dbReference>
<comment type="subunit">
    <text evidence="17">Homotetramer.</text>
</comment>
<comment type="similarity">
    <text evidence="17">Belongs to the NnrD/CARKD family.</text>
</comment>
<feature type="binding site" evidence="18">
    <location>
        <position position="53"/>
    </location>
    <ligand>
        <name>K(+)</name>
        <dbReference type="ChEBI" id="CHEBI:29103"/>
    </ligand>
</feature>
<evidence type="ECO:0000256" key="10">
    <source>
        <dbReference type="ARBA" id="ARBA00023027"/>
    </source>
</evidence>
<dbReference type="InterPro" id="IPR004443">
    <property type="entry name" value="YjeF_N_dom"/>
</dbReference>
<accession>A0A516SHU9</accession>
<comment type="function">
    <text evidence="18">Catalyzes the epimerization of the S- and R-forms of NAD(P)HX, a damaged form of NAD(P)H that is a result of enzymatic or heat-dependent hydration. This is a prerequisite for the S-specific NAD(P)H-hydrate dehydratase to allow the repair of both epimers of NAD(P)HX.</text>
</comment>
<comment type="similarity">
    <text evidence="4 19">In the C-terminal section; belongs to the NnrD/CARKD family.</text>
</comment>
<comment type="cofactor">
    <cofactor evidence="18 19">
        <name>K(+)</name>
        <dbReference type="ChEBI" id="CHEBI:29103"/>
    </cofactor>
    <text evidence="18 19">Binds 1 potassium ion per subunit.</text>
</comment>
<comment type="catalytic activity">
    <reaction evidence="15 17 19">
        <text>(6S)-NADHX + ADP = AMP + phosphate + NADH + H(+)</text>
        <dbReference type="Rhea" id="RHEA:32223"/>
        <dbReference type="ChEBI" id="CHEBI:15378"/>
        <dbReference type="ChEBI" id="CHEBI:43474"/>
        <dbReference type="ChEBI" id="CHEBI:57945"/>
        <dbReference type="ChEBI" id="CHEBI:64074"/>
        <dbReference type="ChEBI" id="CHEBI:456215"/>
        <dbReference type="ChEBI" id="CHEBI:456216"/>
        <dbReference type="EC" id="4.2.1.136"/>
    </reaction>
</comment>
<dbReference type="GO" id="GO:0052855">
    <property type="term" value="F:ADP-dependent NAD(P)H-hydrate dehydratase activity"/>
    <property type="evidence" value="ECO:0007669"/>
    <property type="project" value="UniProtKB-UniRule"/>
</dbReference>
<evidence type="ECO:0000256" key="1">
    <source>
        <dbReference type="ARBA" id="ARBA00000013"/>
    </source>
</evidence>
<feature type="binding site" evidence="17">
    <location>
        <position position="421"/>
    </location>
    <ligand>
        <name>(6S)-NADPHX</name>
        <dbReference type="ChEBI" id="CHEBI:64076"/>
    </ligand>
</feature>
<feature type="binding site" evidence="17">
    <location>
        <position position="246"/>
    </location>
    <ligand>
        <name>(6S)-NADPHX</name>
        <dbReference type="ChEBI" id="CHEBI:64076"/>
    </ligand>
</feature>
<dbReference type="PROSITE" id="PS51383">
    <property type="entry name" value="YJEF_C_3"/>
    <property type="match status" value="1"/>
</dbReference>
<evidence type="ECO:0000256" key="13">
    <source>
        <dbReference type="ARBA" id="ARBA00023268"/>
    </source>
</evidence>
<evidence type="ECO:0000256" key="19">
    <source>
        <dbReference type="PIRNR" id="PIRNR017184"/>
    </source>
</evidence>
<dbReference type="RefSeq" id="WP_144279127.1">
    <property type="nucleotide sequence ID" value="NZ_CP041730.1"/>
</dbReference>
<dbReference type="PROSITE" id="PS51385">
    <property type="entry name" value="YJEF_N"/>
    <property type="match status" value="1"/>
</dbReference>
<feature type="binding site" evidence="17">
    <location>
        <position position="355"/>
    </location>
    <ligand>
        <name>(6S)-NADPHX</name>
        <dbReference type="ChEBI" id="CHEBI:64076"/>
    </ligand>
</feature>
<evidence type="ECO:0000256" key="8">
    <source>
        <dbReference type="ARBA" id="ARBA00022857"/>
    </source>
</evidence>
<dbReference type="PIRSF" id="PIRSF017184">
    <property type="entry name" value="Nnr"/>
    <property type="match status" value="1"/>
</dbReference>
<comment type="caution">
    <text evidence="18">Lacks conserved residue(s) required for the propagation of feature annotation.</text>
</comment>
<feature type="binding site" evidence="17">
    <location>
        <position position="420"/>
    </location>
    <ligand>
        <name>AMP</name>
        <dbReference type="ChEBI" id="CHEBI:456215"/>
    </ligand>
</feature>
<comment type="similarity">
    <text evidence="18">Belongs to the NnrE/AIBP family.</text>
</comment>
<dbReference type="InterPro" id="IPR029056">
    <property type="entry name" value="Ribokinase-like"/>
</dbReference>
<evidence type="ECO:0000313" key="22">
    <source>
        <dbReference type="EMBL" id="QDQ27739.1"/>
    </source>
</evidence>
<keyword evidence="6 17" id="KW-0547">Nucleotide-binding</keyword>
<dbReference type="HAMAP" id="MF_01965">
    <property type="entry name" value="NADHX_dehydratase"/>
    <property type="match status" value="1"/>
</dbReference>
<evidence type="ECO:0000256" key="4">
    <source>
        <dbReference type="ARBA" id="ARBA00009524"/>
    </source>
</evidence>
<feature type="domain" description="YjeF C-terminal" evidence="20">
    <location>
        <begin position="211"/>
        <end position="480"/>
    </location>
</feature>
<feature type="binding site" evidence="18">
    <location>
        <position position="114"/>
    </location>
    <ligand>
        <name>K(+)</name>
        <dbReference type="ChEBI" id="CHEBI:29103"/>
    </ligand>
</feature>
<keyword evidence="5 18" id="KW-0479">Metal-binding</keyword>
<evidence type="ECO:0000256" key="14">
    <source>
        <dbReference type="ARBA" id="ARBA00025153"/>
    </source>
</evidence>
<keyword evidence="12 17" id="KW-0456">Lyase</keyword>
<feature type="binding site" evidence="18">
    <location>
        <begin position="118"/>
        <end position="124"/>
    </location>
    <ligand>
        <name>(6S)-NADPHX</name>
        <dbReference type="ChEBI" id="CHEBI:64076"/>
    </ligand>
</feature>
<dbReference type="Gene3D" id="3.40.1190.20">
    <property type="match status" value="1"/>
</dbReference>
<keyword evidence="7 17" id="KW-0067">ATP-binding</keyword>
<dbReference type="NCBIfam" id="TIGR00197">
    <property type="entry name" value="yjeF_nterm"/>
    <property type="match status" value="1"/>
</dbReference>
<feature type="binding site" evidence="18">
    <location>
        <position position="147"/>
    </location>
    <ligand>
        <name>(6S)-NADPHX</name>
        <dbReference type="ChEBI" id="CHEBI:64076"/>
    </ligand>
</feature>
<dbReference type="Gene3D" id="3.40.50.10260">
    <property type="entry name" value="YjeF N-terminal domain"/>
    <property type="match status" value="1"/>
</dbReference>
<keyword evidence="9 18" id="KW-0630">Potassium</keyword>
<proteinExistence type="inferred from homology"/>
<dbReference type="NCBIfam" id="TIGR00196">
    <property type="entry name" value="yjeF_cterm"/>
    <property type="match status" value="1"/>
</dbReference>
<dbReference type="GO" id="GO:0052856">
    <property type="term" value="F:NAD(P)HX epimerase activity"/>
    <property type="evidence" value="ECO:0007669"/>
    <property type="project" value="UniProtKB-UniRule"/>
</dbReference>
<dbReference type="KEGG" id="cari:FNU76_16050"/>
<dbReference type="PANTHER" id="PTHR12592">
    <property type="entry name" value="ATP-DEPENDENT (S)-NAD(P)H-HYDRATE DEHYDRATASE FAMILY MEMBER"/>
    <property type="match status" value="1"/>
</dbReference>
<comment type="catalytic activity">
    <reaction evidence="1 18 19">
        <text>(6R)-NADHX = (6S)-NADHX</text>
        <dbReference type="Rhea" id="RHEA:32215"/>
        <dbReference type="ChEBI" id="CHEBI:64074"/>
        <dbReference type="ChEBI" id="CHEBI:64075"/>
        <dbReference type="EC" id="5.1.99.6"/>
    </reaction>
</comment>
<evidence type="ECO:0000256" key="3">
    <source>
        <dbReference type="ARBA" id="ARBA00006001"/>
    </source>
</evidence>
<dbReference type="OrthoDB" id="9806925at2"/>
<keyword evidence="23" id="KW-1185">Reference proteome</keyword>
<evidence type="ECO:0000256" key="16">
    <source>
        <dbReference type="ARBA" id="ARBA00049209"/>
    </source>
</evidence>
<dbReference type="SUPFAM" id="SSF53613">
    <property type="entry name" value="Ribokinase-like"/>
    <property type="match status" value="1"/>
</dbReference>
<evidence type="ECO:0000256" key="9">
    <source>
        <dbReference type="ARBA" id="ARBA00022958"/>
    </source>
</evidence>
<dbReference type="AlphaFoldDB" id="A0A516SHU9"/>
<dbReference type="Pfam" id="PF03853">
    <property type="entry name" value="YjeF_N"/>
    <property type="match status" value="1"/>
</dbReference>
<evidence type="ECO:0000256" key="7">
    <source>
        <dbReference type="ARBA" id="ARBA00022840"/>
    </source>
</evidence>
<feature type="binding site" evidence="18">
    <location>
        <begin position="52"/>
        <end position="56"/>
    </location>
    <ligand>
        <name>(6S)-NADPHX</name>
        <dbReference type="ChEBI" id="CHEBI:64076"/>
    </ligand>
</feature>
<comment type="catalytic activity">
    <reaction evidence="2 18 19">
        <text>(6R)-NADPHX = (6S)-NADPHX</text>
        <dbReference type="Rhea" id="RHEA:32227"/>
        <dbReference type="ChEBI" id="CHEBI:64076"/>
        <dbReference type="ChEBI" id="CHEBI:64077"/>
        <dbReference type="EC" id="5.1.99.6"/>
    </reaction>
</comment>
<name>A0A516SHU9_9NEIS</name>
<dbReference type="Proteomes" id="UP000317550">
    <property type="component" value="Chromosome"/>
</dbReference>
<dbReference type="SUPFAM" id="SSF64153">
    <property type="entry name" value="YjeF N-terminal domain-like"/>
    <property type="match status" value="1"/>
</dbReference>
<dbReference type="GO" id="GO:0046872">
    <property type="term" value="F:metal ion binding"/>
    <property type="evidence" value="ECO:0007669"/>
    <property type="project" value="UniProtKB-UniRule"/>
</dbReference>
<dbReference type="EC" id="5.1.99.6" evidence="19"/>
<dbReference type="GO" id="GO:0110051">
    <property type="term" value="P:metabolite repair"/>
    <property type="evidence" value="ECO:0007669"/>
    <property type="project" value="TreeGrafter"/>
</dbReference>